<sequence>MLHEVLLALSGHPSPLFADQNSQTDQKEFPLISPSERALLRSIGRLSELHRKLKSHLESISAAHPSIICRSVASSILHTHLARFQKRILDVEGKILTKDASLVGAYEIVPLASVVGEFDDWHRRMAWYWQIACFFQPLKDASREQQRPSTPCSSAQVIDKLRAETQTGFPDIEEAATQLAKVAETAWLKQLSSWIIYGKLPAFGAHDFFIHVDGPDGQSFSKDNDLLPTFVSSTTASSILFIGKSLHQVKRHRQAKMVSIAVSGGGSADADLAMAHLSLLAALPLPLIPSQFSRTISEIRLSLSQNVLQQLLPMSLTRQVLMCLRHFFLLGRGDFAVALINEAESRVQSRQQSMGRLLQQDPVKAMQSLSVKDAELHQALQQVWKALAAEDSETTDAVLDYARQHISLSTPKAGTSRPSSSDSFESASADVVSTAFNDLLVPSPTELSLSFSSPVDLFLSTRDVDTYSAINSYLLAIRRSHQKASDLWRRSPARRDHPVTAQDGNARQRNRKRTTATRKVWATLSAANFLLSETSAFFEGEIITGSCSHFQEWTEKPATNFDPDVSAASTVDGPGERPAQRDPETLAAGHRTFLASLTYALLLTDTIYTRELRTLLGNIDNMIAFFTRLLDVQQKLDLEAQDGAGESPHTVEAEQHTSLELDRARKKVDSGLKAVVNRLRQLDLQRIGSLRYLDVRPGEKGDFEVWKGGGGVDRLLMKLEFGRMVEGGMGTASFDLV</sequence>
<dbReference type="PANTHER" id="PTHR19302:SF27">
    <property type="entry name" value="GAMMA-TUBULIN COMPLEX COMPONENT 4"/>
    <property type="match status" value="1"/>
</dbReference>
<feature type="domain" description="Gamma tubulin complex component protein N-terminal" evidence="9">
    <location>
        <begin position="2"/>
        <end position="311"/>
    </location>
</feature>
<dbReference type="InterPro" id="IPR040457">
    <property type="entry name" value="GCP_C"/>
</dbReference>
<feature type="region of interest" description="Disordered" evidence="7">
    <location>
        <begin position="558"/>
        <end position="582"/>
    </location>
</feature>
<comment type="caution">
    <text evidence="10">The sequence shown here is derived from an EMBL/GenBank/DDBJ whole genome shotgun (WGS) entry which is preliminary data.</text>
</comment>
<dbReference type="GO" id="GO:0051011">
    <property type="term" value="F:microtubule minus-end binding"/>
    <property type="evidence" value="ECO:0007669"/>
    <property type="project" value="TreeGrafter"/>
</dbReference>
<evidence type="ECO:0000256" key="3">
    <source>
        <dbReference type="ARBA" id="ARBA00022490"/>
    </source>
</evidence>
<dbReference type="Pfam" id="PF17681">
    <property type="entry name" value="GCP_N_terminal"/>
    <property type="match status" value="1"/>
</dbReference>
<dbReference type="Gene3D" id="1.20.120.1900">
    <property type="entry name" value="Gamma-tubulin complex, C-terminal domain"/>
    <property type="match status" value="1"/>
</dbReference>
<dbReference type="GO" id="GO:0000278">
    <property type="term" value="P:mitotic cell cycle"/>
    <property type="evidence" value="ECO:0007669"/>
    <property type="project" value="TreeGrafter"/>
</dbReference>
<reference evidence="10" key="1">
    <citation type="submission" date="2023-11" db="EMBL/GenBank/DDBJ databases">
        <authorList>
            <person name="Alioto T."/>
            <person name="Alioto T."/>
            <person name="Gomez Garrido J."/>
        </authorList>
    </citation>
    <scope>NUCLEOTIDE SEQUENCE</scope>
</reference>
<comment type="similarity">
    <text evidence="2 6">Belongs to the TUBGCP family.</text>
</comment>
<dbReference type="GO" id="GO:0000930">
    <property type="term" value="C:gamma-tubulin complex"/>
    <property type="evidence" value="ECO:0007669"/>
    <property type="project" value="TreeGrafter"/>
</dbReference>
<dbReference type="GO" id="GO:0051321">
    <property type="term" value="P:meiotic cell cycle"/>
    <property type="evidence" value="ECO:0007669"/>
    <property type="project" value="TreeGrafter"/>
</dbReference>
<name>A0AAI8YU70_9PEZI</name>
<evidence type="ECO:0000256" key="6">
    <source>
        <dbReference type="RuleBase" id="RU363050"/>
    </source>
</evidence>
<organism evidence="10 11">
    <name type="scientific">Lecanosticta acicola</name>
    <dbReference type="NCBI Taxonomy" id="111012"/>
    <lineage>
        <taxon>Eukaryota</taxon>
        <taxon>Fungi</taxon>
        <taxon>Dikarya</taxon>
        <taxon>Ascomycota</taxon>
        <taxon>Pezizomycotina</taxon>
        <taxon>Dothideomycetes</taxon>
        <taxon>Dothideomycetidae</taxon>
        <taxon>Mycosphaerellales</taxon>
        <taxon>Mycosphaerellaceae</taxon>
        <taxon>Lecanosticta</taxon>
    </lineage>
</organism>
<dbReference type="AlphaFoldDB" id="A0AAI8YU70"/>
<evidence type="ECO:0000313" key="11">
    <source>
        <dbReference type="Proteomes" id="UP001296104"/>
    </source>
</evidence>
<dbReference type="GO" id="GO:0044732">
    <property type="term" value="C:mitotic spindle pole body"/>
    <property type="evidence" value="ECO:0007669"/>
    <property type="project" value="TreeGrafter"/>
</dbReference>
<dbReference type="InterPro" id="IPR041470">
    <property type="entry name" value="GCP_N"/>
</dbReference>
<dbReference type="Proteomes" id="UP001296104">
    <property type="component" value="Unassembled WGS sequence"/>
</dbReference>
<dbReference type="EMBL" id="CAVMBE010000008">
    <property type="protein sequence ID" value="CAK3876542.1"/>
    <property type="molecule type" value="Genomic_DNA"/>
</dbReference>
<protein>
    <recommendedName>
        <fullName evidence="6">Spindle pole body component</fullName>
    </recommendedName>
</protein>
<dbReference type="GO" id="GO:0005874">
    <property type="term" value="C:microtubule"/>
    <property type="evidence" value="ECO:0007669"/>
    <property type="project" value="UniProtKB-KW"/>
</dbReference>
<dbReference type="GO" id="GO:0043015">
    <property type="term" value="F:gamma-tubulin binding"/>
    <property type="evidence" value="ECO:0007669"/>
    <property type="project" value="InterPro"/>
</dbReference>
<keyword evidence="5 6" id="KW-0206">Cytoskeleton</keyword>
<dbReference type="PANTHER" id="PTHR19302">
    <property type="entry name" value="GAMMA TUBULIN COMPLEX PROTEIN"/>
    <property type="match status" value="1"/>
</dbReference>
<evidence type="ECO:0000256" key="5">
    <source>
        <dbReference type="ARBA" id="ARBA00023212"/>
    </source>
</evidence>
<comment type="subcellular location">
    <subcellularLocation>
        <location evidence="1 6">Cytoplasm</location>
        <location evidence="1 6">Cytoskeleton</location>
        <location evidence="1 6">Microtubule organizing center</location>
    </subcellularLocation>
</comment>
<evidence type="ECO:0000256" key="2">
    <source>
        <dbReference type="ARBA" id="ARBA00010337"/>
    </source>
</evidence>
<keyword evidence="11" id="KW-1185">Reference proteome</keyword>
<keyword evidence="4 6" id="KW-0493">Microtubule</keyword>
<dbReference type="GO" id="GO:0031122">
    <property type="term" value="P:cytoplasmic microtubule organization"/>
    <property type="evidence" value="ECO:0007669"/>
    <property type="project" value="TreeGrafter"/>
</dbReference>
<evidence type="ECO:0000256" key="1">
    <source>
        <dbReference type="ARBA" id="ARBA00004267"/>
    </source>
</evidence>
<dbReference type="InterPro" id="IPR042241">
    <property type="entry name" value="GCP_C_sf"/>
</dbReference>
<dbReference type="GO" id="GO:0051225">
    <property type="term" value="P:spindle assembly"/>
    <property type="evidence" value="ECO:0007669"/>
    <property type="project" value="TreeGrafter"/>
</dbReference>
<feature type="compositionally biased region" description="Basic and acidic residues" evidence="7">
    <location>
        <begin position="486"/>
        <end position="498"/>
    </location>
</feature>
<evidence type="ECO:0000256" key="4">
    <source>
        <dbReference type="ARBA" id="ARBA00022701"/>
    </source>
</evidence>
<dbReference type="GO" id="GO:0000922">
    <property type="term" value="C:spindle pole"/>
    <property type="evidence" value="ECO:0007669"/>
    <property type="project" value="InterPro"/>
</dbReference>
<evidence type="ECO:0000313" key="10">
    <source>
        <dbReference type="EMBL" id="CAK3876542.1"/>
    </source>
</evidence>
<evidence type="ECO:0000256" key="7">
    <source>
        <dbReference type="SAM" id="MobiDB-lite"/>
    </source>
</evidence>
<evidence type="ECO:0000259" key="8">
    <source>
        <dbReference type="Pfam" id="PF04130"/>
    </source>
</evidence>
<evidence type="ECO:0000259" key="9">
    <source>
        <dbReference type="Pfam" id="PF17681"/>
    </source>
</evidence>
<proteinExistence type="inferred from homology"/>
<dbReference type="Pfam" id="PF04130">
    <property type="entry name" value="GCP_C_terminal"/>
    <property type="match status" value="1"/>
</dbReference>
<feature type="region of interest" description="Disordered" evidence="7">
    <location>
        <begin position="486"/>
        <end position="514"/>
    </location>
</feature>
<feature type="domain" description="Gamma tubulin complex component C-terminal" evidence="8">
    <location>
        <begin position="321"/>
        <end position="694"/>
    </location>
</feature>
<accession>A0AAI8YU70</accession>
<keyword evidence="3 6" id="KW-0963">Cytoplasm</keyword>
<gene>
    <name evidence="10" type="ORF">LECACI_7A002071</name>
</gene>
<dbReference type="InterPro" id="IPR007259">
    <property type="entry name" value="GCP"/>
</dbReference>
<dbReference type="GO" id="GO:0007020">
    <property type="term" value="P:microtubule nucleation"/>
    <property type="evidence" value="ECO:0007669"/>
    <property type="project" value="InterPro"/>
</dbReference>